<keyword evidence="5" id="KW-0067">ATP-binding</keyword>
<comment type="catalytic activity">
    <reaction evidence="7">
        <text>UDP-N-acetyl-alpha-D-glucosamine + ATP = UDP-N-acetyl-alpha-D-glucosamine 3'-phosphate + ADP + H(+)</text>
        <dbReference type="Rhea" id="RHEA:32671"/>
        <dbReference type="ChEBI" id="CHEBI:15378"/>
        <dbReference type="ChEBI" id="CHEBI:30616"/>
        <dbReference type="ChEBI" id="CHEBI:57705"/>
        <dbReference type="ChEBI" id="CHEBI:64353"/>
        <dbReference type="ChEBI" id="CHEBI:456216"/>
        <dbReference type="EC" id="2.7.1.176"/>
    </reaction>
</comment>
<evidence type="ECO:0000313" key="9">
    <source>
        <dbReference type="EMBL" id="SUO81853.1"/>
    </source>
</evidence>
<reference evidence="9 10" key="1">
    <citation type="submission" date="2018-06" db="EMBL/GenBank/DDBJ databases">
        <authorList>
            <consortium name="Pathogen Informatics"/>
            <person name="Doyle S."/>
        </authorList>
    </citation>
    <scope>NUCLEOTIDE SEQUENCE [LARGE SCALE GENOMIC DNA]</scope>
    <source>
        <strain evidence="9 10">NCTC7023</strain>
    </source>
</reference>
<evidence type="ECO:0000256" key="5">
    <source>
        <dbReference type="ARBA" id="ARBA00022840"/>
    </source>
</evidence>
<dbReference type="EC" id="2.7.1.176" evidence="2"/>
<organism evidence="9 10">
    <name type="scientific">Streptococcus equi subsp. zooepidemicus</name>
    <dbReference type="NCBI Taxonomy" id="40041"/>
    <lineage>
        <taxon>Bacteria</taxon>
        <taxon>Bacillati</taxon>
        <taxon>Bacillota</taxon>
        <taxon>Bacilli</taxon>
        <taxon>Lactobacillales</taxon>
        <taxon>Streptococcaceae</taxon>
        <taxon>Streptococcus</taxon>
    </lineage>
</organism>
<dbReference type="AlphaFoldDB" id="A0AAX2LK27"/>
<dbReference type="EMBL" id="UHHT01000001">
    <property type="protein sequence ID" value="SUO81853.1"/>
    <property type="molecule type" value="Genomic_DNA"/>
</dbReference>
<keyword evidence="9" id="KW-0808">Transferase</keyword>
<protein>
    <recommendedName>
        <fullName evidence="6">UDP-N-acetylglucosamine kinase</fullName>
        <ecNumber evidence="2">2.7.1.176</ecNumber>
    </recommendedName>
    <alternativeName>
        <fullName evidence="6">UDP-N-acetylglucosamine kinase</fullName>
    </alternativeName>
</protein>
<accession>A0AAX2LK27</accession>
<evidence type="ECO:0000259" key="8">
    <source>
        <dbReference type="Pfam" id="PF06414"/>
    </source>
</evidence>
<evidence type="ECO:0000256" key="4">
    <source>
        <dbReference type="ARBA" id="ARBA00022741"/>
    </source>
</evidence>
<gene>
    <name evidence="9" type="primary">pezT</name>
    <name evidence="9" type="ORF">NCTC7023_01207</name>
</gene>
<evidence type="ECO:0000256" key="3">
    <source>
        <dbReference type="ARBA" id="ARBA00022649"/>
    </source>
</evidence>
<evidence type="ECO:0000313" key="10">
    <source>
        <dbReference type="Proteomes" id="UP000255476"/>
    </source>
</evidence>
<dbReference type="InterPro" id="IPR027417">
    <property type="entry name" value="P-loop_NTPase"/>
</dbReference>
<keyword evidence="4" id="KW-0547">Nucleotide-binding</keyword>
<evidence type="ECO:0000256" key="6">
    <source>
        <dbReference type="ARBA" id="ARBA00032897"/>
    </source>
</evidence>
<dbReference type="Gene3D" id="3.40.50.300">
    <property type="entry name" value="P-loop containing nucleotide triphosphate hydrolases"/>
    <property type="match status" value="1"/>
</dbReference>
<evidence type="ECO:0000256" key="2">
    <source>
        <dbReference type="ARBA" id="ARBA00011963"/>
    </source>
</evidence>
<dbReference type="RefSeq" id="WP_043029978.1">
    <property type="nucleotide sequence ID" value="NZ_JASCSR010000007.1"/>
</dbReference>
<dbReference type="Proteomes" id="UP000255476">
    <property type="component" value="Unassembled WGS sequence"/>
</dbReference>
<evidence type="ECO:0000256" key="7">
    <source>
        <dbReference type="ARBA" id="ARBA00048178"/>
    </source>
</evidence>
<sequence>MRLEEFSQDDFDLALKRTIRSLTRGKTTSVSPKAILLGGQSGAGKTTIHRIEQKEFQGNIIIIDGDSYRSLHPNYLALHEEYGKDSVDYTKGFAGKMVEHLVDDLSKQGYHLLIEGTLRTTEVPRKTARLLNSRGYQVSLALIATKPELSYLSTLIRYEEVYAVNPNQARATPKEHHDGIVDHLVDNLRELENDKLFGQIQIYQRDRTCVYDSKTDEGSAADVLQECLFGKWSKVEEEMLKVGQECLRELEFKGEC</sequence>
<keyword evidence="3" id="KW-1277">Toxin-antitoxin system</keyword>
<name>A0AAX2LK27_STRSZ</name>
<dbReference type="NCBIfam" id="NF041574">
    <property type="entry name" value="antitoxPezT_Strep"/>
    <property type="match status" value="1"/>
</dbReference>
<evidence type="ECO:0000256" key="1">
    <source>
        <dbReference type="ARBA" id="ARBA00009104"/>
    </source>
</evidence>
<comment type="similarity">
    <text evidence="1">Belongs to the zeta toxin family.</text>
</comment>
<comment type="caution">
    <text evidence="9">The sequence shown here is derived from an EMBL/GenBank/DDBJ whole genome shotgun (WGS) entry which is preliminary data.</text>
</comment>
<dbReference type="GO" id="GO:0016301">
    <property type="term" value="F:kinase activity"/>
    <property type="evidence" value="ECO:0007669"/>
    <property type="project" value="InterPro"/>
</dbReference>
<dbReference type="Pfam" id="PF06414">
    <property type="entry name" value="Zeta_toxin"/>
    <property type="match status" value="1"/>
</dbReference>
<feature type="domain" description="Zeta toxin" evidence="8">
    <location>
        <begin position="27"/>
        <end position="215"/>
    </location>
</feature>
<proteinExistence type="inferred from homology"/>
<dbReference type="InterPro" id="IPR048180">
    <property type="entry name" value="PezT"/>
</dbReference>
<dbReference type="GO" id="GO:0005524">
    <property type="term" value="F:ATP binding"/>
    <property type="evidence" value="ECO:0007669"/>
    <property type="project" value="UniProtKB-KW"/>
</dbReference>
<dbReference type="InterPro" id="IPR010488">
    <property type="entry name" value="Zeta_toxin_domain"/>
</dbReference>
<dbReference type="SUPFAM" id="SSF52540">
    <property type="entry name" value="P-loop containing nucleoside triphosphate hydrolases"/>
    <property type="match status" value="1"/>
</dbReference>